<comment type="caution">
    <text evidence="11">The sequence shown here is derived from an EMBL/GenBank/DDBJ whole genome shotgun (WGS) entry which is preliminary data.</text>
</comment>
<sequence length="137" mass="14691">MHKLGAQIGEQLKPGDLLLLSGPLGAGKTALTQGIGRALGIDNITSPTFVISRIHPGKIPLVHVDAYRLQGDSTAIFDDLDLESYLPTSITVVEWGEGLANRLADDYLEIQIEFGANDGQRLVSLIGHGLRFAGFKL</sequence>
<dbReference type="SUPFAM" id="SSF52540">
    <property type="entry name" value="P-loop containing nucleoside triphosphate hydrolases"/>
    <property type="match status" value="1"/>
</dbReference>
<evidence type="ECO:0000256" key="7">
    <source>
        <dbReference type="ARBA" id="ARBA00022741"/>
    </source>
</evidence>
<dbReference type="PANTHER" id="PTHR33540">
    <property type="entry name" value="TRNA THREONYLCARBAMOYLADENOSINE BIOSYNTHESIS PROTEIN TSAE"/>
    <property type="match status" value="1"/>
</dbReference>
<dbReference type="Pfam" id="PF02367">
    <property type="entry name" value="TsaE"/>
    <property type="match status" value="1"/>
</dbReference>
<evidence type="ECO:0000256" key="10">
    <source>
        <dbReference type="ARBA" id="ARBA00032441"/>
    </source>
</evidence>
<keyword evidence="5" id="KW-0819">tRNA processing</keyword>
<proteinExistence type="inferred from homology"/>
<keyword evidence="9" id="KW-0460">Magnesium</keyword>
<evidence type="ECO:0000256" key="8">
    <source>
        <dbReference type="ARBA" id="ARBA00022840"/>
    </source>
</evidence>
<keyword evidence="6" id="KW-0479">Metal-binding</keyword>
<dbReference type="NCBIfam" id="TIGR00150">
    <property type="entry name" value="T6A_YjeE"/>
    <property type="match status" value="1"/>
</dbReference>
<dbReference type="GO" id="GO:0005737">
    <property type="term" value="C:cytoplasm"/>
    <property type="evidence" value="ECO:0007669"/>
    <property type="project" value="UniProtKB-SubCell"/>
</dbReference>
<evidence type="ECO:0000256" key="3">
    <source>
        <dbReference type="ARBA" id="ARBA00019010"/>
    </source>
</evidence>
<evidence type="ECO:0000256" key="4">
    <source>
        <dbReference type="ARBA" id="ARBA00022490"/>
    </source>
</evidence>
<evidence type="ECO:0000313" key="11">
    <source>
        <dbReference type="EMBL" id="KGA16456.1"/>
    </source>
</evidence>
<evidence type="ECO:0000256" key="1">
    <source>
        <dbReference type="ARBA" id="ARBA00004496"/>
    </source>
</evidence>
<dbReference type="GO" id="GO:0002949">
    <property type="term" value="P:tRNA threonylcarbamoyladenosine modification"/>
    <property type="evidence" value="ECO:0007669"/>
    <property type="project" value="InterPro"/>
</dbReference>
<dbReference type="PANTHER" id="PTHR33540:SF2">
    <property type="entry name" value="TRNA THREONYLCARBAMOYLADENOSINE BIOSYNTHESIS PROTEIN TSAE"/>
    <property type="match status" value="1"/>
</dbReference>
<gene>
    <name evidence="11" type="ORF">GM51_12530</name>
</gene>
<organism evidence="11">
    <name type="scientific">freshwater metagenome</name>
    <dbReference type="NCBI Taxonomy" id="449393"/>
    <lineage>
        <taxon>unclassified sequences</taxon>
        <taxon>metagenomes</taxon>
        <taxon>ecological metagenomes</taxon>
    </lineage>
</organism>
<keyword evidence="8" id="KW-0067">ATP-binding</keyword>
<dbReference type="GO" id="GO:0046872">
    <property type="term" value="F:metal ion binding"/>
    <property type="evidence" value="ECO:0007669"/>
    <property type="project" value="UniProtKB-KW"/>
</dbReference>
<dbReference type="Gene3D" id="3.40.50.300">
    <property type="entry name" value="P-loop containing nucleotide triphosphate hydrolases"/>
    <property type="match status" value="1"/>
</dbReference>
<dbReference type="EMBL" id="JNSL01000084">
    <property type="protein sequence ID" value="KGA16456.1"/>
    <property type="molecule type" value="Genomic_DNA"/>
</dbReference>
<protein>
    <recommendedName>
        <fullName evidence="3">tRNA threonylcarbamoyladenosine biosynthesis protein TsaE</fullName>
    </recommendedName>
    <alternativeName>
        <fullName evidence="10">t(6)A37 threonylcarbamoyladenosine biosynthesis protein TsaE</fullName>
    </alternativeName>
</protein>
<dbReference type="InterPro" id="IPR003442">
    <property type="entry name" value="T6A_TsaE"/>
</dbReference>
<keyword evidence="7" id="KW-0547">Nucleotide-binding</keyword>
<dbReference type="InterPro" id="IPR027417">
    <property type="entry name" value="P-loop_NTPase"/>
</dbReference>
<dbReference type="AlphaFoldDB" id="A0A094QPF6"/>
<comment type="subcellular location">
    <subcellularLocation>
        <location evidence="1">Cytoplasm</location>
    </subcellularLocation>
</comment>
<accession>A0A094QPF6</accession>
<keyword evidence="4" id="KW-0963">Cytoplasm</keyword>
<evidence type="ECO:0000256" key="6">
    <source>
        <dbReference type="ARBA" id="ARBA00022723"/>
    </source>
</evidence>
<comment type="similarity">
    <text evidence="2">Belongs to the TsaE family.</text>
</comment>
<evidence type="ECO:0000256" key="2">
    <source>
        <dbReference type="ARBA" id="ARBA00007599"/>
    </source>
</evidence>
<name>A0A094QPF6_9ZZZZ</name>
<dbReference type="GO" id="GO:0005524">
    <property type="term" value="F:ATP binding"/>
    <property type="evidence" value="ECO:0007669"/>
    <property type="project" value="UniProtKB-KW"/>
</dbReference>
<reference evidence="11" key="1">
    <citation type="submission" date="2014-06" db="EMBL/GenBank/DDBJ databases">
        <title>Key roles for freshwater Actinobacteria revealed by deep metagenomic sequencing.</title>
        <authorList>
            <person name="Ghai R."/>
            <person name="Mizuno C.M."/>
            <person name="Picazo A."/>
            <person name="Camacho A."/>
            <person name="Rodriguez-Valera F."/>
        </authorList>
    </citation>
    <scope>NUCLEOTIDE SEQUENCE</scope>
</reference>
<evidence type="ECO:0000256" key="9">
    <source>
        <dbReference type="ARBA" id="ARBA00022842"/>
    </source>
</evidence>
<evidence type="ECO:0000256" key="5">
    <source>
        <dbReference type="ARBA" id="ARBA00022694"/>
    </source>
</evidence>